<dbReference type="EMBL" id="CACRTZ010000005">
    <property type="protein sequence ID" value="VYT98878.1"/>
    <property type="molecule type" value="Genomic_DNA"/>
</dbReference>
<accession>A0A6N3B8P5</accession>
<evidence type="ECO:0000313" key="1">
    <source>
        <dbReference type="EMBL" id="VYT98878.1"/>
    </source>
</evidence>
<sequence>MHKVNRTRPYQLYTFGKAIFFPVIKEVPLTPNKF</sequence>
<gene>
    <name evidence="1" type="ORF">EMLFYP7_01127</name>
</gene>
<organism evidence="1">
    <name type="scientific">Phytobacter massiliensis</name>
    <dbReference type="NCBI Taxonomy" id="1485952"/>
    <lineage>
        <taxon>Bacteria</taxon>
        <taxon>Pseudomonadati</taxon>
        <taxon>Pseudomonadota</taxon>
        <taxon>Gammaproteobacteria</taxon>
        <taxon>Enterobacterales</taxon>
        <taxon>Enterobacteriaceae</taxon>
        <taxon>Phytobacter</taxon>
    </lineage>
</organism>
<dbReference type="AlphaFoldDB" id="A0A6N3B8P5"/>
<proteinExistence type="predicted"/>
<name>A0A6N3B8P5_9ENTR</name>
<protein>
    <submittedName>
        <fullName evidence="1">Uncharacterized protein</fullName>
    </submittedName>
</protein>
<reference evidence="1" key="1">
    <citation type="submission" date="2019-11" db="EMBL/GenBank/DDBJ databases">
        <authorList>
            <person name="Feng L."/>
        </authorList>
    </citation>
    <scope>NUCLEOTIDE SEQUENCE</scope>
    <source>
        <strain evidence="1">EMassiliensisLFYP7</strain>
    </source>
</reference>